<dbReference type="InterPro" id="IPR008775">
    <property type="entry name" value="Phytyl_CoA_dOase-like"/>
</dbReference>
<dbReference type="PANTHER" id="PTHR20883">
    <property type="entry name" value="PHYTANOYL-COA DIOXYGENASE DOMAIN CONTAINING 1"/>
    <property type="match status" value="1"/>
</dbReference>
<dbReference type="AlphaFoldDB" id="A0A383AKE6"/>
<dbReference type="Gene3D" id="2.60.120.620">
    <property type="entry name" value="q2cbj1_9rhob like domain"/>
    <property type="match status" value="1"/>
</dbReference>
<dbReference type="EMBL" id="UINC01192826">
    <property type="protein sequence ID" value="SVE08154.1"/>
    <property type="molecule type" value="Genomic_DNA"/>
</dbReference>
<evidence type="ECO:0000313" key="1">
    <source>
        <dbReference type="EMBL" id="SVE08154.1"/>
    </source>
</evidence>
<protein>
    <recommendedName>
        <fullName evidence="2">Phytanoyl-CoA dioxygenase</fullName>
    </recommendedName>
</protein>
<dbReference type="SUPFAM" id="SSF51197">
    <property type="entry name" value="Clavaminate synthase-like"/>
    <property type="match status" value="1"/>
</dbReference>
<proteinExistence type="predicted"/>
<gene>
    <name evidence="1" type="ORF">METZ01_LOCUS461008</name>
</gene>
<organism evidence="1">
    <name type="scientific">marine metagenome</name>
    <dbReference type="NCBI Taxonomy" id="408172"/>
    <lineage>
        <taxon>unclassified sequences</taxon>
        <taxon>metagenomes</taxon>
        <taxon>ecological metagenomes</taxon>
    </lineage>
</organism>
<feature type="non-terminal residue" evidence="1">
    <location>
        <position position="1"/>
    </location>
</feature>
<accession>A0A383AKE6</accession>
<dbReference type="PANTHER" id="PTHR20883:SF14">
    <property type="entry name" value="PHYTANOYL-COA DIOXYGENASE"/>
    <property type="match status" value="1"/>
</dbReference>
<dbReference type="Pfam" id="PF05721">
    <property type="entry name" value="PhyH"/>
    <property type="match status" value="1"/>
</dbReference>
<evidence type="ECO:0008006" key="2">
    <source>
        <dbReference type="Google" id="ProtNLM"/>
    </source>
</evidence>
<feature type="non-terminal residue" evidence="1">
    <location>
        <position position="251"/>
    </location>
</feature>
<reference evidence="1" key="1">
    <citation type="submission" date="2018-05" db="EMBL/GenBank/DDBJ databases">
        <authorList>
            <person name="Lanie J.A."/>
            <person name="Ng W.-L."/>
            <person name="Kazmierczak K.M."/>
            <person name="Andrzejewski T.M."/>
            <person name="Davidsen T.M."/>
            <person name="Wayne K.J."/>
            <person name="Tettelin H."/>
            <person name="Glass J.I."/>
            <person name="Rusch D."/>
            <person name="Podicherti R."/>
            <person name="Tsui H.-C.T."/>
            <person name="Winkler M.E."/>
        </authorList>
    </citation>
    <scope>NUCLEOTIDE SEQUENCE</scope>
</reference>
<name>A0A383AKE6_9ZZZZ</name>
<sequence>LRRQIMELLMQGGWLVEGTDPMDGIARIDAQCTEGDTAYSDVYHQIYALRDFHRSGHWSEVLRVMEQVIGEEVLPHPQKIARLWFPQYTAHTTPMHQDFVHFQVSIETYTLWGPVGDCPIELGGLAVLPGSHKIGQVREHHFSLGAGGLAVDEEDLAGTWLSTNYEAGDALIFPSLTVHQALPNYTEDRLRVSLDNRYQARDRPIAQHMLQPHLQGISGFTWEQCYTGWEDEELQYYWKDLGLEVVPMSTQ</sequence>